<evidence type="ECO:0000256" key="1">
    <source>
        <dbReference type="SAM" id="MobiDB-lite"/>
    </source>
</evidence>
<organism evidence="2 3">
    <name type="scientific">Ambispora gerdemannii</name>
    <dbReference type="NCBI Taxonomy" id="144530"/>
    <lineage>
        <taxon>Eukaryota</taxon>
        <taxon>Fungi</taxon>
        <taxon>Fungi incertae sedis</taxon>
        <taxon>Mucoromycota</taxon>
        <taxon>Glomeromycotina</taxon>
        <taxon>Glomeromycetes</taxon>
        <taxon>Archaeosporales</taxon>
        <taxon>Ambisporaceae</taxon>
        <taxon>Ambispora</taxon>
    </lineage>
</organism>
<proteinExistence type="predicted"/>
<evidence type="ECO:0000313" key="3">
    <source>
        <dbReference type="Proteomes" id="UP000789831"/>
    </source>
</evidence>
<gene>
    <name evidence="2" type="ORF">AGERDE_LOCUS9104</name>
</gene>
<dbReference type="OrthoDB" id="2447010at2759"/>
<keyword evidence="3" id="KW-1185">Reference proteome</keyword>
<dbReference type="Proteomes" id="UP000789831">
    <property type="component" value="Unassembled WGS sequence"/>
</dbReference>
<feature type="compositionally biased region" description="Basic and acidic residues" evidence="1">
    <location>
        <begin position="197"/>
        <end position="212"/>
    </location>
</feature>
<sequence>MQEIVDPGTQIPANTNFMHAQNATWFSRSTTYKIGFSNPNVVSEDIPESQEFEHLTKSKKVIRSWARSWHQSNYTCHLIIESVLGKYATAISKKTRILTLSVQGLKEIQHRHEFETQMLDRVLPNGPAVKVGEAVDRLVQVLKIDRVDPGQQLQEPQPQQPHLSQQAGQQEFVTQQPRQQVTPPASPVHDVSISDRQGTKQVDEDSSTEKVELPQTTIQGRSTDKLRITSNNDMSEITSKDSKDGFLYDICDLEELVAINSRNCDERAGHIKFSAI</sequence>
<reference evidence="2" key="1">
    <citation type="submission" date="2021-06" db="EMBL/GenBank/DDBJ databases">
        <authorList>
            <person name="Kallberg Y."/>
            <person name="Tangrot J."/>
            <person name="Rosling A."/>
        </authorList>
    </citation>
    <scope>NUCLEOTIDE SEQUENCE</scope>
    <source>
        <strain evidence="2">MT106</strain>
    </source>
</reference>
<dbReference type="EMBL" id="CAJVPL010002156">
    <property type="protein sequence ID" value="CAG8601043.1"/>
    <property type="molecule type" value="Genomic_DNA"/>
</dbReference>
<name>A0A9N9GE51_9GLOM</name>
<protein>
    <submittedName>
        <fullName evidence="2">9006_t:CDS:1</fullName>
    </submittedName>
</protein>
<feature type="non-terminal residue" evidence="2">
    <location>
        <position position="276"/>
    </location>
</feature>
<accession>A0A9N9GE51</accession>
<feature type="compositionally biased region" description="Low complexity" evidence="1">
    <location>
        <begin position="151"/>
        <end position="183"/>
    </location>
</feature>
<evidence type="ECO:0000313" key="2">
    <source>
        <dbReference type="EMBL" id="CAG8601043.1"/>
    </source>
</evidence>
<comment type="caution">
    <text evidence="2">The sequence shown here is derived from an EMBL/GenBank/DDBJ whole genome shotgun (WGS) entry which is preliminary data.</text>
</comment>
<feature type="region of interest" description="Disordered" evidence="1">
    <location>
        <begin position="151"/>
        <end position="223"/>
    </location>
</feature>
<dbReference type="AlphaFoldDB" id="A0A9N9GE51"/>